<dbReference type="InterPro" id="IPR016186">
    <property type="entry name" value="C-type_lectin-like/link_sf"/>
</dbReference>
<dbReference type="STRING" id="7868.ENSCMIP00000002759"/>
<gene>
    <name evidence="4" type="primary">LOC103181871</name>
</gene>
<dbReference type="SMART" id="SM00034">
    <property type="entry name" value="CLECT"/>
    <property type="match status" value="1"/>
</dbReference>
<dbReference type="InterPro" id="IPR001304">
    <property type="entry name" value="C-type_lectin-like"/>
</dbReference>
<dbReference type="GeneTree" id="ENSGT00940000162818"/>
<dbReference type="Ensembl" id="ENSCMIT00000002854.1">
    <property type="protein sequence ID" value="ENSCMIP00000002759.1"/>
    <property type="gene ID" value="ENSCMIG00000001644.1"/>
</dbReference>
<reference evidence="5" key="1">
    <citation type="journal article" date="2006" name="Science">
        <title>Ancient noncoding elements conserved in the human genome.</title>
        <authorList>
            <person name="Venkatesh B."/>
            <person name="Kirkness E.F."/>
            <person name="Loh Y.H."/>
            <person name="Halpern A.L."/>
            <person name="Lee A.P."/>
            <person name="Johnson J."/>
            <person name="Dandona N."/>
            <person name="Viswanathan L.D."/>
            <person name="Tay A."/>
            <person name="Venter J.C."/>
            <person name="Strausberg R.L."/>
            <person name="Brenner S."/>
        </authorList>
    </citation>
    <scope>NUCLEOTIDE SEQUENCE [LARGE SCALE GENOMIC DNA]</scope>
</reference>
<dbReference type="PANTHER" id="PTHR22803">
    <property type="entry name" value="MANNOSE, PHOSPHOLIPASE, LECTIN RECEPTOR RELATED"/>
    <property type="match status" value="1"/>
</dbReference>
<dbReference type="Pfam" id="PF00059">
    <property type="entry name" value="Lectin_C"/>
    <property type="match status" value="1"/>
</dbReference>
<dbReference type="InterPro" id="IPR050111">
    <property type="entry name" value="C-type_lectin/snaclec_domain"/>
</dbReference>
<accession>A0A4W3GXZ5</accession>
<dbReference type="PRINTS" id="PR01504">
    <property type="entry name" value="PNCREATITSAP"/>
</dbReference>
<reference evidence="5" key="2">
    <citation type="journal article" date="2007" name="PLoS Biol.">
        <title>Survey sequencing and comparative analysis of the elephant shark (Callorhinchus milii) genome.</title>
        <authorList>
            <person name="Venkatesh B."/>
            <person name="Kirkness E.F."/>
            <person name="Loh Y.H."/>
            <person name="Halpern A.L."/>
            <person name="Lee A.P."/>
            <person name="Johnson J."/>
            <person name="Dandona N."/>
            <person name="Viswanathan L.D."/>
            <person name="Tay A."/>
            <person name="Venter J.C."/>
            <person name="Strausberg R.L."/>
            <person name="Brenner S."/>
        </authorList>
    </citation>
    <scope>NUCLEOTIDE SEQUENCE [LARGE SCALE GENOMIC DNA]</scope>
</reference>
<name>A0A4W3GXZ5_CALMI</name>
<dbReference type="CDD" id="cd00037">
    <property type="entry name" value="CLECT"/>
    <property type="match status" value="1"/>
</dbReference>
<dbReference type="RefSeq" id="XP_007896820.1">
    <property type="nucleotide sequence ID" value="XM_007898629.1"/>
</dbReference>
<dbReference type="GeneID" id="103181871"/>
<dbReference type="Proteomes" id="UP000314986">
    <property type="component" value="Unassembled WGS sequence"/>
</dbReference>
<evidence type="ECO:0000256" key="2">
    <source>
        <dbReference type="SAM" id="SignalP"/>
    </source>
</evidence>
<keyword evidence="1" id="KW-1015">Disulfide bond</keyword>
<dbReference type="OMA" id="EDCAHEF"/>
<dbReference type="SUPFAM" id="SSF56436">
    <property type="entry name" value="C-type lectin-like"/>
    <property type="match status" value="1"/>
</dbReference>
<dbReference type="PROSITE" id="PS00615">
    <property type="entry name" value="C_TYPE_LECTIN_1"/>
    <property type="match status" value="1"/>
</dbReference>
<keyword evidence="5" id="KW-1185">Reference proteome</keyword>
<dbReference type="OrthoDB" id="441660at2759"/>
<sequence length="236" mass="26460">MLTVLILLSLLKSYSASDKPSETYGPDYGPYVEPSAYSQSVKVDYGPGSGYGFDNHAIFGGTMPIEGFPVEKYAVASNRVCKDRSGICKGPCQDGFFALNDVCYKYIHRKLCFADAELYCRHHFPGSHLASIHCRMNHMFIRNLIKASYPTCPKTWIGLTDCSKEGHFEWTDGTCSDHTAWCPSEPSDKFGKENCVVINHKSNYLWSDEDCAHEFNFICAYPLNCRKGDCSSQTCN</sequence>
<dbReference type="AlphaFoldDB" id="A0A4W3GXZ5"/>
<reference evidence="5" key="3">
    <citation type="journal article" date="2014" name="Nature">
        <title>Elephant shark genome provides unique insights into gnathostome evolution.</title>
        <authorList>
            <consortium name="International Elephant Shark Genome Sequencing Consortium"/>
            <person name="Venkatesh B."/>
            <person name="Lee A.P."/>
            <person name="Ravi V."/>
            <person name="Maurya A.K."/>
            <person name="Lian M.M."/>
            <person name="Swann J.B."/>
            <person name="Ohta Y."/>
            <person name="Flajnik M.F."/>
            <person name="Sutoh Y."/>
            <person name="Kasahara M."/>
            <person name="Hoon S."/>
            <person name="Gangu V."/>
            <person name="Roy S.W."/>
            <person name="Irimia M."/>
            <person name="Korzh V."/>
            <person name="Kondrychyn I."/>
            <person name="Lim Z.W."/>
            <person name="Tay B.H."/>
            <person name="Tohari S."/>
            <person name="Kong K.W."/>
            <person name="Ho S."/>
            <person name="Lorente-Galdos B."/>
            <person name="Quilez J."/>
            <person name="Marques-Bonet T."/>
            <person name="Raney B.J."/>
            <person name="Ingham P.W."/>
            <person name="Tay A."/>
            <person name="Hillier L.W."/>
            <person name="Minx P."/>
            <person name="Boehm T."/>
            <person name="Wilson R.K."/>
            <person name="Brenner S."/>
            <person name="Warren W.C."/>
        </authorList>
    </citation>
    <scope>NUCLEOTIDE SEQUENCE [LARGE SCALE GENOMIC DNA]</scope>
</reference>
<evidence type="ECO:0000313" key="5">
    <source>
        <dbReference type="Proteomes" id="UP000314986"/>
    </source>
</evidence>
<dbReference type="InterPro" id="IPR018378">
    <property type="entry name" value="C-type_lectin_CS"/>
</dbReference>
<keyword evidence="2" id="KW-0732">Signal</keyword>
<reference evidence="4" key="4">
    <citation type="submission" date="2025-08" db="UniProtKB">
        <authorList>
            <consortium name="Ensembl"/>
        </authorList>
    </citation>
    <scope>IDENTIFICATION</scope>
</reference>
<feature type="chain" id="PRO_5021266162" evidence="2">
    <location>
        <begin position="17"/>
        <end position="236"/>
    </location>
</feature>
<feature type="domain" description="C-type lectin" evidence="3">
    <location>
        <begin position="99"/>
        <end position="220"/>
    </location>
</feature>
<feature type="signal peptide" evidence="2">
    <location>
        <begin position="1"/>
        <end position="16"/>
    </location>
</feature>
<dbReference type="InterPro" id="IPR016187">
    <property type="entry name" value="CTDL_fold"/>
</dbReference>
<evidence type="ECO:0000256" key="1">
    <source>
        <dbReference type="ARBA" id="ARBA00023157"/>
    </source>
</evidence>
<dbReference type="InParanoid" id="A0A4W3GXZ5"/>
<organism evidence="4 5">
    <name type="scientific">Callorhinchus milii</name>
    <name type="common">Ghost shark</name>
    <dbReference type="NCBI Taxonomy" id="7868"/>
    <lineage>
        <taxon>Eukaryota</taxon>
        <taxon>Metazoa</taxon>
        <taxon>Chordata</taxon>
        <taxon>Craniata</taxon>
        <taxon>Vertebrata</taxon>
        <taxon>Chondrichthyes</taxon>
        <taxon>Holocephali</taxon>
        <taxon>Chimaeriformes</taxon>
        <taxon>Callorhinchidae</taxon>
        <taxon>Callorhinchus</taxon>
    </lineage>
</organism>
<evidence type="ECO:0000313" key="4">
    <source>
        <dbReference type="Ensembl" id="ENSCMIP00000002759.1"/>
    </source>
</evidence>
<reference evidence="4" key="5">
    <citation type="submission" date="2025-09" db="UniProtKB">
        <authorList>
            <consortium name="Ensembl"/>
        </authorList>
    </citation>
    <scope>IDENTIFICATION</scope>
</reference>
<protein>
    <submittedName>
        <fullName evidence="4">C-type lectin LmsL-like</fullName>
    </submittedName>
</protein>
<dbReference type="Gene3D" id="3.10.100.10">
    <property type="entry name" value="Mannose-Binding Protein A, subunit A"/>
    <property type="match status" value="1"/>
</dbReference>
<proteinExistence type="predicted"/>
<dbReference type="PROSITE" id="PS50041">
    <property type="entry name" value="C_TYPE_LECTIN_2"/>
    <property type="match status" value="1"/>
</dbReference>
<evidence type="ECO:0000259" key="3">
    <source>
        <dbReference type="PROSITE" id="PS50041"/>
    </source>
</evidence>
<dbReference type="KEGG" id="cmk:103181871"/>